<comment type="caution">
    <text evidence="1">The sequence shown here is derived from an EMBL/GenBank/DDBJ whole genome shotgun (WGS) entry which is preliminary data.</text>
</comment>
<feature type="non-terminal residue" evidence="1">
    <location>
        <position position="332"/>
    </location>
</feature>
<sequence>MLNITPLPTHVDVYFSTSNCKVALIPGGVHAHCQACMEDDPQRSRVIRRDLPTATNVKQGAELHCLKGANIKEEAKKLGLAENYIRAPHCKDDIVRIVDDMASEEEGKAILEKYKDVPLVEFAHLRNSRQNCILGGKIEDYEKEIVHHNSGMSIIKTFSAREKNNPVQSVINGKVGENLMTIIDANGNEEPQNSDCLDFYIVHCWISDMEMLVLVQGDGFVRVDDVNGCLVEIKCLKKKDRPKAENDKAWMRRKLASYAFPFLRLKIVWRSGDIGERFIFPCHFPTLCGGCGGYKWLVELRWTMRCNDMTLTLKSRSSVVYRPMHLTKSQQR</sequence>
<dbReference type="Proteomes" id="UP001177023">
    <property type="component" value="Unassembled WGS sequence"/>
</dbReference>
<accession>A0AA36G294</accession>
<reference evidence="1" key="1">
    <citation type="submission" date="2023-06" db="EMBL/GenBank/DDBJ databases">
        <authorList>
            <person name="Delattre M."/>
        </authorList>
    </citation>
    <scope>NUCLEOTIDE SEQUENCE</scope>
    <source>
        <strain evidence="1">AF72</strain>
    </source>
</reference>
<gene>
    <name evidence="1" type="ORF">MSPICULIGERA_LOCUS8915</name>
</gene>
<dbReference type="EMBL" id="CATQJA010002329">
    <property type="protein sequence ID" value="CAJ0570477.1"/>
    <property type="molecule type" value="Genomic_DNA"/>
</dbReference>
<name>A0AA36G294_9BILA</name>
<organism evidence="1 2">
    <name type="scientific">Mesorhabditis spiculigera</name>
    <dbReference type="NCBI Taxonomy" id="96644"/>
    <lineage>
        <taxon>Eukaryota</taxon>
        <taxon>Metazoa</taxon>
        <taxon>Ecdysozoa</taxon>
        <taxon>Nematoda</taxon>
        <taxon>Chromadorea</taxon>
        <taxon>Rhabditida</taxon>
        <taxon>Rhabditina</taxon>
        <taxon>Rhabditomorpha</taxon>
        <taxon>Rhabditoidea</taxon>
        <taxon>Rhabditidae</taxon>
        <taxon>Mesorhabditinae</taxon>
        <taxon>Mesorhabditis</taxon>
    </lineage>
</organism>
<evidence type="ECO:0000313" key="1">
    <source>
        <dbReference type="EMBL" id="CAJ0570477.1"/>
    </source>
</evidence>
<proteinExistence type="predicted"/>
<evidence type="ECO:0000313" key="2">
    <source>
        <dbReference type="Proteomes" id="UP001177023"/>
    </source>
</evidence>
<keyword evidence="2" id="KW-1185">Reference proteome</keyword>
<protein>
    <submittedName>
        <fullName evidence="1">Uncharacterized protein</fullName>
    </submittedName>
</protein>
<dbReference type="AlphaFoldDB" id="A0AA36G294"/>